<feature type="region of interest" description="Disordered" evidence="1">
    <location>
        <begin position="1370"/>
        <end position="1456"/>
    </location>
</feature>
<dbReference type="NCBIfam" id="TIGR03696">
    <property type="entry name" value="Rhs_assc_core"/>
    <property type="match status" value="1"/>
</dbReference>
<dbReference type="InterPro" id="IPR045619">
    <property type="entry name" value="DUF6443"/>
</dbReference>
<dbReference type="InterPro" id="IPR050708">
    <property type="entry name" value="T6SS_VgrG/RHS"/>
</dbReference>
<dbReference type="PANTHER" id="PTHR32305:SF15">
    <property type="entry name" value="PROTEIN RHSA-RELATED"/>
    <property type="match status" value="1"/>
</dbReference>
<dbReference type="Gene3D" id="2.180.10.10">
    <property type="entry name" value="RHS repeat-associated core"/>
    <property type="match status" value="2"/>
</dbReference>
<comment type="caution">
    <text evidence="3">The sequence shown here is derived from an EMBL/GenBank/DDBJ whole genome shotgun (WGS) entry which is preliminary data.</text>
</comment>
<proteinExistence type="predicted"/>
<dbReference type="Pfam" id="PF20041">
    <property type="entry name" value="DUF6443"/>
    <property type="match status" value="1"/>
</dbReference>
<feature type="compositionally biased region" description="Pro residues" evidence="1">
    <location>
        <begin position="1437"/>
        <end position="1456"/>
    </location>
</feature>
<evidence type="ECO:0000259" key="2">
    <source>
        <dbReference type="Pfam" id="PF20041"/>
    </source>
</evidence>
<evidence type="ECO:0000313" key="3">
    <source>
        <dbReference type="EMBL" id="NLR82131.1"/>
    </source>
</evidence>
<name>A0A847SJS5_9BACT</name>
<dbReference type="RefSeq" id="WP_168741946.1">
    <property type="nucleotide sequence ID" value="NZ_JABAHZ010000008.1"/>
</dbReference>
<keyword evidence="4" id="KW-1185">Reference proteome</keyword>
<evidence type="ECO:0000313" key="4">
    <source>
        <dbReference type="Proteomes" id="UP000552864"/>
    </source>
</evidence>
<protein>
    <recommendedName>
        <fullName evidence="2">DUF6443 domain-containing protein</fullName>
    </recommendedName>
</protein>
<accession>A0A847SJS5</accession>
<gene>
    <name evidence="3" type="ORF">HGH91_26170</name>
</gene>
<sequence length="1456" mass="159701">MYRIPYRIKCVLLSLGGILYITSLFAQNIPDGNVARKSAVPITVPAGYTNTTINYVRVFEPSMPTVDTAAVKAANRTVTEVKQTTQYFDGLGRLLQTVAKGTNPAGSDLVTPVVYDNFGREQYKYLPYVPKTGNTNDGKFKTDPFNSQKAFYQDTVLSPSSKGESIFYSQVDFEPSPLNRVLNAYAPGNSWSKTGGNHPVQQQYLVNGVADSVRIWDMPMGAGLPISTKTYNAGELYKNVTIDESGNQIVEFKDKTDHVVLKKVQVIATPGSAHMGWLCTYYIYDDLGNLRFVMPPLAVENIVGTWNPVNVARELCFQYRYDGRNRMIVKKIPGADSTEMVYDIRDRLVFSRDGNLKASGKWLVSFYDALNRPVETALYASSSTWDALQTSMNAVMNTTGSTSYIFPGIADLVIGVNDRNKYEATKSITFTDGFDTGTSSEIDALINPSANGDTASLVVTNPLPNISNLTPLTYTFYDQYDFAGAQSAVKADSSGLNAGLNPYKEAFVISNMTKGLVTGTKVRVVDTEQWLTATNYYDDKGRTSQVIRDNIAGGQDILSSQYDFSGRVLSTYLNHKNPRSGMVPQVKEQTMMSYDDAGRLVTVKKRYNDADSLERAIAINEYDALGQLKAKRLGIKTKGAGTPVPIERMSYEYNIRGWMKSINKNYLDSKADTAHWGQEFSYDEGFTDTVFNGNIAGIRWKGWNDAVPRAYGYNYDRVSRVTHAEFRQQNSPNTAWVNNPVDFSTNWITYDANGNIRKMAQNGLDGTTSKQVDRLAYTYRSNSNKLAQVYDSSAVLSALGDFKNGTNTGDDYDYDSTGNLIKDLNKGITQISYNHLNLPVLIKINGKGTISYLYDASGNKLRKIVTDSTSSQPKTTTTDYIGAYVYENDTLQFAGHEEGRLRVTCRTGQPASWNYDYFVKDHLGNVRLVLTEQRDQNVYAATMETAMAAKEAVLFSNIDNTRSVKPVGYPADPTTSPNDNVARLNATSGQKIGPSLVLRVIAGDTLQVGSKAFYKSTAANTSATNTAGMLAALLQAFGSGGVSDGVHGATGPGSPLAIMFNNSAYDQLKQKDPNQNLADKPRAYLNYILFDDQFNMVNENSGIKQVQGTPDALQTLATDRMVIKKTGFVYIYTSNESGQDVFFDNLVVAHSTGPVLEETHYYPFGLTMVGISSKALKGTNYSKNKKEYNGIEHTTDLDLNQYDALYRNLDPQIGRWNQIDPKIDEMEAWSPYVSNYNNPISYSDFLGDEPDGDPPTGVRGFLISTAGLINGINNTITLGLYNTPASAFGLEGEDAERYDNMSGVGNIIPILFGPKTSPGNPPVAPVNLKPIRIPVPAPAVPAPILTPIKSAAKKKKGGGMQELMDEIAADKAAKEAKEQKDAHEQAQRQRAGGRSGNSNQTVRGEHNSGGRNAGKHEKANKRRAREQKAADARANRPPAPPASEQPKPPAPTTPGT</sequence>
<dbReference type="PANTHER" id="PTHR32305">
    <property type="match status" value="1"/>
</dbReference>
<evidence type="ECO:0000256" key="1">
    <source>
        <dbReference type="SAM" id="MobiDB-lite"/>
    </source>
</evidence>
<feature type="compositionally biased region" description="Basic and acidic residues" evidence="1">
    <location>
        <begin position="1370"/>
        <end position="1387"/>
    </location>
</feature>
<feature type="domain" description="DUF6443" evidence="2">
    <location>
        <begin position="68"/>
        <end position="204"/>
    </location>
</feature>
<dbReference type="Proteomes" id="UP000552864">
    <property type="component" value="Unassembled WGS sequence"/>
</dbReference>
<dbReference type="InterPro" id="IPR022385">
    <property type="entry name" value="Rhs_assc_core"/>
</dbReference>
<organism evidence="3 4">
    <name type="scientific">Chitinophaga eiseniae</name>
    <dbReference type="NCBI Taxonomy" id="634771"/>
    <lineage>
        <taxon>Bacteria</taxon>
        <taxon>Pseudomonadati</taxon>
        <taxon>Bacteroidota</taxon>
        <taxon>Chitinophagia</taxon>
        <taxon>Chitinophagales</taxon>
        <taxon>Chitinophagaceae</taxon>
        <taxon>Chitinophaga</taxon>
    </lineage>
</organism>
<reference evidence="3 4" key="1">
    <citation type="submission" date="2020-04" db="EMBL/GenBank/DDBJ databases">
        <authorList>
            <person name="Yin C."/>
        </authorList>
    </citation>
    <scope>NUCLEOTIDE SEQUENCE [LARGE SCALE GENOMIC DNA]</scope>
    <source>
        <strain evidence="3 4">Ak56</strain>
    </source>
</reference>
<dbReference type="EMBL" id="JABAHZ010000008">
    <property type="protein sequence ID" value="NLR82131.1"/>
    <property type="molecule type" value="Genomic_DNA"/>
</dbReference>